<evidence type="ECO:0000256" key="1">
    <source>
        <dbReference type="SAM" id="MobiDB-lite"/>
    </source>
</evidence>
<feature type="compositionally biased region" description="Polar residues" evidence="1">
    <location>
        <begin position="68"/>
        <end position="91"/>
    </location>
</feature>
<dbReference type="InterPro" id="IPR026780">
    <property type="entry name" value="PNRC1/2"/>
</dbReference>
<dbReference type="Proteomes" id="UP000694865">
    <property type="component" value="Unplaced"/>
</dbReference>
<evidence type="ECO:0000313" key="3">
    <source>
        <dbReference type="RefSeq" id="XP_006816744.1"/>
    </source>
</evidence>
<accession>A0ABM0M9Q3</accession>
<feature type="compositionally biased region" description="Pro residues" evidence="1">
    <location>
        <begin position="101"/>
        <end position="111"/>
    </location>
</feature>
<gene>
    <name evidence="3" type="primary">LOC102803338</name>
</gene>
<name>A0ABM0M9Q3_SACKO</name>
<proteinExistence type="predicted"/>
<feature type="region of interest" description="Disordered" evidence="1">
    <location>
        <begin position="1"/>
        <end position="111"/>
    </location>
</feature>
<feature type="compositionally biased region" description="Polar residues" evidence="1">
    <location>
        <begin position="44"/>
        <end position="60"/>
    </location>
</feature>
<dbReference type="GeneID" id="102803338"/>
<dbReference type="RefSeq" id="XP_006816744.1">
    <property type="nucleotide sequence ID" value="XM_006816681.1"/>
</dbReference>
<evidence type="ECO:0000313" key="2">
    <source>
        <dbReference type="Proteomes" id="UP000694865"/>
    </source>
</evidence>
<reference evidence="3" key="1">
    <citation type="submission" date="2025-08" db="UniProtKB">
        <authorList>
            <consortium name="RefSeq"/>
        </authorList>
    </citation>
    <scope>IDENTIFICATION</scope>
    <source>
        <tissue evidence="3">Testes</tissue>
    </source>
</reference>
<organism evidence="2 3">
    <name type="scientific">Saccoglossus kowalevskii</name>
    <name type="common">Acorn worm</name>
    <dbReference type="NCBI Taxonomy" id="10224"/>
    <lineage>
        <taxon>Eukaryota</taxon>
        <taxon>Metazoa</taxon>
        <taxon>Hemichordata</taxon>
        <taxon>Enteropneusta</taxon>
        <taxon>Harrimaniidae</taxon>
        <taxon>Saccoglossus</taxon>
    </lineage>
</organism>
<sequence length="156" mass="17401">MAPNSPNPNSTHHTPTRRGGGNSYRKYRDRNSNTPSPKLRKGNINGTQSRVSPRTTMDIENNNRRVKSSSPFIVTPRQSPQPSDPNSNNESPYAGAKFSDPPSPKFLPRPPTRWVEESVKNRRVSTTAIITPRSITPEAECDIMTSQLKMMLKVTA</sequence>
<dbReference type="PANTHER" id="PTHR15405">
    <property type="entry name" value="PROLINE-RICH NUCLEAR RECEPTOR COACTIVATOR"/>
    <property type="match status" value="1"/>
</dbReference>
<protein>
    <submittedName>
        <fullName evidence="3">Proline-rich nuclear receptor coactivator 2-like</fullName>
    </submittedName>
</protein>
<keyword evidence="2" id="KW-1185">Reference proteome</keyword>